<reference evidence="1 2" key="1">
    <citation type="journal article" date="2018" name="Sci. Rep.">
        <title>Genomic signatures of local adaptation to the degree of environmental predictability in rotifers.</title>
        <authorList>
            <person name="Franch-Gras L."/>
            <person name="Hahn C."/>
            <person name="Garcia-Roger E.M."/>
            <person name="Carmona M.J."/>
            <person name="Serra M."/>
            <person name="Gomez A."/>
        </authorList>
    </citation>
    <scope>NUCLEOTIDE SEQUENCE [LARGE SCALE GENOMIC DNA]</scope>
    <source>
        <strain evidence="1">HYR1</strain>
    </source>
</reference>
<proteinExistence type="predicted"/>
<protein>
    <submittedName>
        <fullName evidence="1">Uncharacterized protein</fullName>
    </submittedName>
</protein>
<gene>
    <name evidence="1" type="ORF">BpHYR1_047311</name>
</gene>
<evidence type="ECO:0000313" key="2">
    <source>
        <dbReference type="Proteomes" id="UP000276133"/>
    </source>
</evidence>
<dbReference type="EMBL" id="REGN01000015">
    <property type="protein sequence ID" value="RNA45154.1"/>
    <property type="molecule type" value="Genomic_DNA"/>
</dbReference>
<dbReference type="AlphaFoldDB" id="A0A3M7TAL9"/>
<organism evidence="1 2">
    <name type="scientific">Brachionus plicatilis</name>
    <name type="common">Marine rotifer</name>
    <name type="synonym">Brachionus muelleri</name>
    <dbReference type="NCBI Taxonomy" id="10195"/>
    <lineage>
        <taxon>Eukaryota</taxon>
        <taxon>Metazoa</taxon>
        <taxon>Spiralia</taxon>
        <taxon>Gnathifera</taxon>
        <taxon>Rotifera</taxon>
        <taxon>Eurotatoria</taxon>
        <taxon>Monogononta</taxon>
        <taxon>Pseudotrocha</taxon>
        <taxon>Ploima</taxon>
        <taxon>Brachionidae</taxon>
        <taxon>Brachionus</taxon>
    </lineage>
</organism>
<evidence type="ECO:0000313" key="1">
    <source>
        <dbReference type="EMBL" id="RNA45154.1"/>
    </source>
</evidence>
<keyword evidence="2" id="KW-1185">Reference proteome</keyword>
<comment type="caution">
    <text evidence="1">The sequence shown here is derived from an EMBL/GenBank/DDBJ whole genome shotgun (WGS) entry which is preliminary data.</text>
</comment>
<sequence length="305" mass="33549">MTPVHLQPLLAALYPVPPASHTGARKPISIGHIQHLTIALLPHLLIGLGRQLPMTHQSLHLRHLFSKQSIGPLHLFNTKLIVPVLSQVIQVLVHIGRPRLALGSGALIAAGILNRVIVQHAQHLLLDHLLGLLILAERLSGVQRPQYIAIDISGPGQSGQPRLLLPSLHISLVLLLHIHARRGLCLSTLFVRQHNFVVVLGRRQFGQALLQLAQVLFVSGLVLHGREALVGIYAEFVADRRRRAAADNGARRSGDQLALRCPKRSLEHGVGRLQFCLLSWGGAYVGLDQWCVLTALERRVRQLQS</sequence>
<name>A0A3M7TAL9_BRAPC</name>
<dbReference type="Proteomes" id="UP000276133">
    <property type="component" value="Unassembled WGS sequence"/>
</dbReference>
<accession>A0A3M7TAL9</accession>